<dbReference type="EMBL" id="CP136051">
    <property type="protein sequence ID" value="WOK08561.1"/>
    <property type="molecule type" value="Genomic_DNA"/>
</dbReference>
<protein>
    <recommendedName>
        <fullName evidence="3">Transmembrane protein</fullName>
    </recommendedName>
</protein>
<gene>
    <name evidence="1" type="ORF">RT717_07925</name>
</gene>
<sequence length="184" mass="20983">MNLKSDTHLLTSIALLTVLSSFALGKWFLFEDKEFGFKIEFPEEPTATPQMIDSEIGQLKMNIVMYDASEKGNDDNLLYMTNVTEYPDSLINSDRTDILDKFFRGAIDGAVNNVKGKLLTEEVKNLADYPGREITVDYGQGMAIIRMRLFLINNRAYMLQTITETGKSNNESIHRFMDSFELLK</sequence>
<organism evidence="1 2">
    <name type="scientific">Imperialibacter roseus</name>
    <dbReference type="NCBI Taxonomy" id="1324217"/>
    <lineage>
        <taxon>Bacteria</taxon>
        <taxon>Pseudomonadati</taxon>
        <taxon>Bacteroidota</taxon>
        <taxon>Cytophagia</taxon>
        <taxon>Cytophagales</taxon>
        <taxon>Flammeovirgaceae</taxon>
        <taxon>Imperialibacter</taxon>
    </lineage>
</organism>
<dbReference type="Proteomes" id="UP001302349">
    <property type="component" value="Chromosome"/>
</dbReference>
<evidence type="ECO:0000313" key="2">
    <source>
        <dbReference type="Proteomes" id="UP001302349"/>
    </source>
</evidence>
<dbReference type="RefSeq" id="WP_317491198.1">
    <property type="nucleotide sequence ID" value="NZ_CP136051.1"/>
</dbReference>
<evidence type="ECO:0008006" key="3">
    <source>
        <dbReference type="Google" id="ProtNLM"/>
    </source>
</evidence>
<reference evidence="1 2" key="1">
    <citation type="journal article" date="2023" name="Microbiol. Resour. Announc.">
        <title>Complete Genome Sequence of Imperialibacter roseus strain P4T.</title>
        <authorList>
            <person name="Tizabi D.R."/>
            <person name="Bachvaroff T."/>
            <person name="Hill R.T."/>
        </authorList>
    </citation>
    <scope>NUCLEOTIDE SEQUENCE [LARGE SCALE GENOMIC DNA]</scope>
    <source>
        <strain evidence="1 2">P4T</strain>
    </source>
</reference>
<evidence type="ECO:0000313" key="1">
    <source>
        <dbReference type="EMBL" id="WOK08561.1"/>
    </source>
</evidence>
<accession>A0ABZ0IVC7</accession>
<name>A0ABZ0IVC7_9BACT</name>
<proteinExistence type="predicted"/>
<keyword evidence="2" id="KW-1185">Reference proteome</keyword>